<dbReference type="SUPFAM" id="SSF53474">
    <property type="entry name" value="alpha/beta-Hydrolases"/>
    <property type="match status" value="1"/>
</dbReference>
<dbReference type="Gene3D" id="3.40.50.1820">
    <property type="entry name" value="alpha/beta hydrolase"/>
    <property type="match status" value="1"/>
</dbReference>
<dbReference type="InterPro" id="IPR000073">
    <property type="entry name" value="AB_hydrolase_1"/>
</dbReference>
<comment type="caution">
    <text evidence="3">The sequence shown here is derived from an EMBL/GenBank/DDBJ whole genome shotgun (WGS) entry which is preliminary data.</text>
</comment>
<evidence type="ECO:0000313" key="3">
    <source>
        <dbReference type="EMBL" id="NYS95308.1"/>
    </source>
</evidence>
<reference evidence="3 4" key="1">
    <citation type="submission" date="2020-07" db="EMBL/GenBank/DDBJ databases">
        <title>MOT database genomes.</title>
        <authorList>
            <person name="Joseph S."/>
            <person name="Aduse-Opoku J."/>
            <person name="Hashim A."/>
            <person name="Wade W."/>
            <person name="Curtis M."/>
        </authorList>
    </citation>
    <scope>NUCLEOTIDE SEQUENCE [LARGE SCALE GENOMIC DNA]</scope>
    <source>
        <strain evidence="3 4">DSM 100099</strain>
    </source>
</reference>
<dbReference type="InterPro" id="IPR000639">
    <property type="entry name" value="Epox_hydrolase-like"/>
</dbReference>
<sequence>MTTDFSDILIPGDWQHEFVAANGARFHVALAGPSDSSAPLVMLLHSFPQFWWVWRDQISALAEAGYRVAAMDLRGTGASDKPPIGYDLHTRTRDVAGVIRSLGADRAVVVGHGLGGVVAWSMPALQPVVTAAVAALAAPHPARMHVSLRASLSRRAQGRLAYLQLPNRPERRMTRGDLVAQVLRARPDFVWPEGAIETYTEAARVPFAAHSSLEAVRWYARLVPTGSGRRYLSAVRAPIAVPALQVQGGLDPVVRPETADVDSSALCRELRYELLPDAGHFLPEEAPEQVSAILLDWLSGLSGPTTDA</sequence>
<dbReference type="GO" id="GO:0016787">
    <property type="term" value="F:hydrolase activity"/>
    <property type="evidence" value="ECO:0007669"/>
    <property type="project" value="UniProtKB-KW"/>
</dbReference>
<keyword evidence="1 3" id="KW-0378">Hydrolase</keyword>
<evidence type="ECO:0000313" key="4">
    <source>
        <dbReference type="Proteomes" id="UP000561011"/>
    </source>
</evidence>
<keyword evidence="4" id="KW-1185">Reference proteome</keyword>
<proteinExistence type="predicted"/>
<name>A0A853F2S0_9MICO</name>
<feature type="domain" description="AB hydrolase-1" evidence="2">
    <location>
        <begin position="39"/>
        <end position="287"/>
    </location>
</feature>
<dbReference type="Proteomes" id="UP000561011">
    <property type="component" value="Unassembled WGS sequence"/>
</dbReference>
<dbReference type="PRINTS" id="PR00412">
    <property type="entry name" value="EPOXHYDRLASE"/>
</dbReference>
<dbReference type="EMBL" id="JACBYE010000066">
    <property type="protein sequence ID" value="NYS95308.1"/>
    <property type="molecule type" value="Genomic_DNA"/>
</dbReference>
<evidence type="ECO:0000259" key="2">
    <source>
        <dbReference type="Pfam" id="PF00561"/>
    </source>
</evidence>
<accession>A0A853F2S0</accession>
<evidence type="ECO:0000256" key="1">
    <source>
        <dbReference type="ARBA" id="ARBA00022801"/>
    </source>
</evidence>
<organism evidence="3 4">
    <name type="scientific">Sanguibacter inulinus</name>
    <dbReference type="NCBI Taxonomy" id="60922"/>
    <lineage>
        <taxon>Bacteria</taxon>
        <taxon>Bacillati</taxon>
        <taxon>Actinomycetota</taxon>
        <taxon>Actinomycetes</taxon>
        <taxon>Micrococcales</taxon>
        <taxon>Sanguibacteraceae</taxon>
        <taxon>Sanguibacter</taxon>
    </lineage>
</organism>
<dbReference type="Pfam" id="PF00561">
    <property type="entry name" value="Abhydrolase_1"/>
    <property type="match status" value="1"/>
</dbReference>
<dbReference type="PANTHER" id="PTHR43329">
    <property type="entry name" value="EPOXIDE HYDROLASE"/>
    <property type="match status" value="1"/>
</dbReference>
<dbReference type="InterPro" id="IPR029058">
    <property type="entry name" value="AB_hydrolase_fold"/>
</dbReference>
<dbReference type="RefSeq" id="WP_056135807.1">
    <property type="nucleotide sequence ID" value="NZ_JACBYE010000066.1"/>
</dbReference>
<protein>
    <submittedName>
        <fullName evidence="3">Alpha/beta hydrolase</fullName>
    </submittedName>
</protein>
<gene>
    <name evidence="3" type="ORF">HZZ10_17525</name>
</gene>
<dbReference type="AlphaFoldDB" id="A0A853F2S0"/>